<dbReference type="SUPFAM" id="SSF55486">
    <property type="entry name" value="Metalloproteases ('zincins'), catalytic domain"/>
    <property type="match status" value="1"/>
</dbReference>
<evidence type="ECO:0000313" key="15">
    <source>
        <dbReference type="RefSeq" id="XP_015596209.1"/>
    </source>
</evidence>
<dbReference type="GO" id="GO:0008237">
    <property type="term" value="F:metallopeptidase activity"/>
    <property type="evidence" value="ECO:0007669"/>
    <property type="project" value="UniProtKB-KW"/>
</dbReference>
<feature type="binding site" evidence="11">
    <location>
        <position position="457"/>
    </location>
    <ligand>
        <name>Zn(2+)</name>
        <dbReference type="ChEBI" id="CHEBI:29105"/>
        <label>2</label>
        <note>catalytic</note>
    </ligand>
</feature>
<dbReference type="PANTHER" id="PTHR10514:SF44">
    <property type="entry name" value="ANGIOTENSIN-CONVERTING ENZYME-RELATED"/>
    <property type="match status" value="1"/>
</dbReference>
<dbReference type="PANTHER" id="PTHR10514">
    <property type="entry name" value="ANGIOTENSIN-CONVERTING ENZYME"/>
    <property type="match status" value="1"/>
</dbReference>
<keyword evidence="9 13" id="KW-0479">Metal-binding</keyword>
<feature type="active site" description="Proton acceptor 1" evidence="5">
    <location>
        <position position="430"/>
    </location>
</feature>
<dbReference type="Gene3D" id="1.10.1370.30">
    <property type="match status" value="1"/>
</dbReference>
<dbReference type="RefSeq" id="XP_015596209.1">
    <property type="nucleotide sequence ID" value="XM_015740723.2"/>
</dbReference>
<dbReference type="Pfam" id="PF01401">
    <property type="entry name" value="Peptidase_M2"/>
    <property type="match status" value="1"/>
</dbReference>
<keyword evidence="2" id="KW-0732">Signal</keyword>
<dbReference type="PROSITE" id="PS52011">
    <property type="entry name" value="PEPTIDASE_M2"/>
    <property type="match status" value="1"/>
</dbReference>
<keyword evidence="13" id="KW-0482">Metalloprotease</keyword>
<dbReference type="KEGG" id="ccin:107268195"/>
<name>A0AAJ7FKF7_CEPCN</name>
<keyword evidence="13" id="KW-0121">Carboxypeptidase</keyword>
<dbReference type="GeneID" id="107268195"/>
<feature type="binding site" evidence="9">
    <location>
        <position position="433"/>
    </location>
    <ligand>
        <name>Zn(2+)</name>
        <dbReference type="ChEBI" id="CHEBI:29105"/>
        <label>1</label>
        <note>catalytic</note>
    </ligand>
</feature>
<dbReference type="PRINTS" id="PR00791">
    <property type="entry name" value="PEPDIPTASEA"/>
</dbReference>
<protein>
    <recommendedName>
        <fullName evidence="13">Angiotensin-converting enzyme</fullName>
        <ecNumber evidence="13">3.4.-.-</ecNumber>
    </recommendedName>
</protein>
<evidence type="ECO:0000313" key="14">
    <source>
        <dbReference type="Proteomes" id="UP000694920"/>
    </source>
</evidence>
<dbReference type="GO" id="GO:0005886">
    <property type="term" value="C:plasma membrane"/>
    <property type="evidence" value="ECO:0007669"/>
    <property type="project" value="TreeGrafter"/>
</dbReference>
<dbReference type="GO" id="GO:0005615">
    <property type="term" value="C:extracellular space"/>
    <property type="evidence" value="ECO:0007669"/>
    <property type="project" value="TreeGrafter"/>
</dbReference>
<dbReference type="GO" id="GO:0004180">
    <property type="term" value="F:carboxypeptidase activity"/>
    <property type="evidence" value="ECO:0007669"/>
    <property type="project" value="UniProtKB-KW"/>
</dbReference>
<feature type="active site" description="Proton donor 1" evidence="5">
    <location>
        <position position="559"/>
    </location>
</feature>
<evidence type="ECO:0000256" key="11">
    <source>
        <dbReference type="PIRSR" id="PIRSR601548-8"/>
    </source>
</evidence>
<accession>A0AAJ7FKF7</accession>
<feature type="glycosylation site" description="N-linked (GlcNAc...) (complex) asparagine" evidence="6">
    <location>
        <position position="154"/>
    </location>
</feature>
<evidence type="ECO:0000256" key="3">
    <source>
        <dbReference type="ARBA" id="ARBA00023157"/>
    </source>
</evidence>
<proteinExistence type="inferred from homology"/>
<feature type="active site" description="Proton acceptor 2" evidence="7">
    <location>
        <position position="430"/>
    </location>
</feature>
<feature type="disulfide bond" evidence="10 12">
    <location>
        <begin position="198"/>
        <end position="206"/>
    </location>
</feature>
<organism evidence="14 15">
    <name type="scientific">Cephus cinctus</name>
    <name type="common">Wheat stem sawfly</name>
    <dbReference type="NCBI Taxonomy" id="211228"/>
    <lineage>
        <taxon>Eukaryota</taxon>
        <taxon>Metazoa</taxon>
        <taxon>Ecdysozoa</taxon>
        <taxon>Arthropoda</taxon>
        <taxon>Hexapoda</taxon>
        <taxon>Insecta</taxon>
        <taxon>Pterygota</taxon>
        <taxon>Neoptera</taxon>
        <taxon>Endopterygota</taxon>
        <taxon>Hymenoptera</taxon>
        <taxon>Cephoidea</taxon>
        <taxon>Cephidae</taxon>
        <taxon>Cephus</taxon>
    </lineage>
</organism>
<evidence type="ECO:0000256" key="5">
    <source>
        <dbReference type="PIRSR" id="PIRSR601548-1"/>
    </source>
</evidence>
<keyword evidence="4 6" id="KW-0325">Glycoprotein</keyword>
<comment type="cofactor">
    <cofactor evidence="13">
        <name>Zn(2+)</name>
        <dbReference type="ChEBI" id="CHEBI:29105"/>
    </cofactor>
    <text evidence="13">Binds 1 zinc ion per subunit.</text>
</comment>
<feature type="binding site" evidence="11">
    <location>
        <position position="433"/>
    </location>
    <ligand>
        <name>Zn(2+)</name>
        <dbReference type="ChEBI" id="CHEBI:29105"/>
        <label>2</label>
        <note>catalytic</note>
    </ligand>
</feature>
<dbReference type="InterPro" id="IPR001548">
    <property type="entry name" value="Peptidase_M2"/>
</dbReference>
<feature type="disulfide bond" evidence="10">
    <location>
        <begin position="584"/>
        <end position="605"/>
    </location>
</feature>
<comment type="similarity">
    <text evidence="1 12 13">Belongs to the peptidase M2 family.</text>
</comment>
<dbReference type="GO" id="GO:0006508">
    <property type="term" value="P:proteolysis"/>
    <property type="evidence" value="ECO:0007669"/>
    <property type="project" value="UniProtKB-KW"/>
</dbReference>
<evidence type="ECO:0000256" key="1">
    <source>
        <dbReference type="ARBA" id="ARBA00008139"/>
    </source>
</evidence>
<feature type="binding site" evidence="8">
    <location>
        <position position="272"/>
    </location>
    <ligand>
        <name>chloride</name>
        <dbReference type="ChEBI" id="CHEBI:17996"/>
        <label>1</label>
    </ligand>
</feature>
<feature type="glycosylation site" description="N-linked (GlcNAc...) asparagine; partial" evidence="6">
    <location>
        <position position="201"/>
    </location>
</feature>
<feature type="binding site" evidence="9">
    <location>
        <position position="457"/>
    </location>
    <ligand>
        <name>Zn(2+)</name>
        <dbReference type="ChEBI" id="CHEBI:29105"/>
        <label>1</label>
        <note>catalytic</note>
    </ligand>
</feature>
<dbReference type="CDD" id="cd06461">
    <property type="entry name" value="M2_ACE"/>
    <property type="match status" value="1"/>
</dbReference>
<keyword evidence="13" id="KW-0378">Hydrolase</keyword>
<evidence type="ECO:0000256" key="4">
    <source>
        <dbReference type="ARBA" id="ARBA00023180"/>
    </source>
</evidence>
<keyword evidence="3 10" id="KW-1015">Disulfide bond</keyword>
<dbReference type="AlphaFoldDB" id="A0AAJ7FKF7"/>
<evidence type="ECO:0000256" key="9">
    <source>
        <dbReference type="PIRSR" id="PIRSR601548-3"/>
    </source>
</evidence>
<evidence type="ECO:0000256" key="6">
    <source>
        <dbReference type="PIRSR" id="PIRSR601548-10"/>
    </source>
</evidence>
<dbReference type="Proteomes" id="UP000694920">
    <property type="component" value="Unplaced"/>
</dbReference>
<evidence type="ECO:0000256" key="2">
    <source>
        <dbReference type="ARBA" id="ARBA00022729"/>
    </source>
</evidence>
<comment type="caution">
    <text evidence="12">Lacks conserved residue(s) required for the propagation of feature annotation.</text>
</comment>
<evidence type="ECO:0000256" key="13">
    <source>
        <dbReference type="RuleBase" id="RU361144"/>
    </source>
</evidence>
<feature type="disulfide bond" evidence="10 12">
    <location>
        <begin position="398"/>
        <end position="416"/>
    </location>
</feature>
<reference evidence="15" key="1">
    <citation type="submission" date="2025-08" db="UniProtKB">
        <authorList>
            <consortium name="RefSeq"/>
        </authorList>
    </citation>
    <scope>IDENTIFICATION</scope>
</reference>
<sequence length="687" mass="80222">MMESLLENRAHKLRAINVFMAIKCKSNNVDKSLEIVTWNNSSGVPEVMKVVSRTFCAMTCWQVILILSALGHAAPRSLEVYQHDEEKVAQGVIEGLDREYTLKKRQEALVTYFYNVDISDDNLHRMVAAVMETSLFLGKTKRQLEDFRWQDFRNETLKRLFYKMNSNVGSAVLPEHKLGSYLNLLVNLKKRYSNAVVCRYNDDTDCTVTLSDISNIMATSRDQAELLYYWKIWRNATGAPVLEEMHQLFEINNEIANLLNFSNAADMWISQYESNTFESDIMNLWSDIKPLYTQLHAYVRRKLRKIYGGKTITEDGTIPAHLLGNMWGQKWLVYKLTAPYPLNNYPNVTDRLLKKNFTVKCMAQVAEEFFQNLNQVSLSSRFWEKSILEKPEDREISCQASAWDLFTGKDYRLKMCLTVNAANFLSLHHEMAHIHYFMEYRQQPTLFHEELNPGFSEAVGDAVVLAAGTNRHLQSIGLLTRHVEVREAMINYLFNIALNKITELPYALIMDLHRWNIFRNAYNLDNYNCEWWKLREKFQGISSPVKRSNLDFDPASKHHVIANKPYISYFVSIIQQFQLYKTLCIKANQYDPQDPMDPHKLLHNCDFSSSIYAGKYLKELLGYGSSQPWHRIMKIFTGDKKLSAKPLLEFFRPLQDYLEQENRRAGEFIGWHESRNLCRHSSMHKRK</sequence>
<feature type="binding site" evidence="11">
    <location>
        <position position="429"/>
    </location>
    <ligand>
        <name>Zn(2+)</name>
        <dbReference type="ChEBI" id="CHEBI:29105"/>
        <label>2</label>
        <note>catalytic</note>
    </ligand>
</feature>
<evidence type="ECO:0000256" key="10">
    <source>
        <dbReference type="PIRSR" id="PIRSR601548-4"/>
    </source>
</evidence>
<evidence type="ECO:0000256" key="7">
    <source>
        <dbReference type="PIRSR" id="PIRSR601548-11"/>
    </source>
</evidence>
<dbReference type="EC" id="3.4.-.-" evidence="13"/>
<keyword evidence="9 13" id="KW-0862">Zinc</keyword>
<gene>
    <name evidence="15" type="primary">LOC107268195</name>
</gene>
<evidence type="ECO:0000256" key="12">
    <source>
        <dbReference type="PROSITE-ProRule" id="PRU01355"/>
    </source>
</evidence>
<keyword evidence="13" id="KW-0645">Protease</keyword>
<keyword evidence="14" id="KW-1185">Reference proteome</keyword>
<evidence type="ECO:0000256" key="8">
    <source>
        <dbReference type="PIRSR" id="PIRSR601548-2"/>
    </source>
</evidence>
<dbReference type="GO" id="GO:0046872">
    <property type="term" value="F:metal ion binding"/>
    <property type="evidence" value="ECO:0007669"/>
    <property type="project" value="UniProtKB-KW"/>
</dbReference>
<feature type="active site" description="Proton donor 2" evidence="7">
    <location>
        <position position="559"/>
    </location>
</feature>
<feature type="binding site" evidence="9">
    <location>
        <position position="429"/>
    </location>
    <ligand>
        <name>Zn(2+)</name>
        <dbReference type="ChEBI" id="CHEBI:29105"/>
        <label>1</label>
        <note>catalytic</note>
    </ligand>
</feature>
<dbReference type="GO" id="GO:0008241">
    <property type="term" value="F:peptidyl-dipeptidase activity"/>
    <property type="evidence" value="ECO:0007669"/>
    <property type="project" value="InterPro"/>
</dbReference>